<dbReference type="InterPro" id="IPR016053">
    <property type="entry name" value="Haem_Oase-like"/>
</dbReference>
<feature type="non-terminal residue" evidence="4">
    <location>
        <position position="1"/>
    </location>
</feature>
<dbReference type="PANTHER" id="PTHR10720">
    <property type="entry name" value="HEME OXYGENASE"/>
    <property type="match status" value="1"/>
</dbReference>
<keyword evidence="5" id="KW-1185">Reference proteome</keyword>
<dbReference type="InterPro" id="IPR002051">
    <property type="entry name" value="Haem_Oase"/>
</dbReference>
<reference evidence="4" key="1">
    <citation type="journal article" date="2020" name="Stud. Mycol.">
        <title>101 Dothideomycetes genomes: a test case for predicting lifestyles and emergence of pathogens.</title>
        <authorList>
            <person name="Haridas S."/>
            <person name="Albert R."/>
            <person name="Binder M."/>
            <person name="Bloem J."/>
            <person name="Labutti K."/>
            <person name="Salamov A."/>
            <person name="Andreopoulos B."/>
            <person name="Baker S."/>
            <person name="Barry K."/>
            <person name="Bills G."/>
            <person name="Bluhm B."/>
            <person name="Cannon C."/>
            <person name="Castanera R."/>
            <person name="Culley D."/>
            <person name="Daum C."/>
            <person name="Ezra D."/>
            <person name="Gonzalez J."/>
            <person name="Henrissat B."/>
            <person name="Kuo A."/>
            <person name="Liang C."/>
            <person name="Lipzen A."/>
            <person name="Lutzoni F."/>
            <person name="Magnuson J."/>
            <person name="Mondo S."/>
            <person name="Nolan M."/>
            <person name="Ohm R."/>
            <person name="Pangilinan J."/>
            <person name="Park H.-J."/>
            <person name="Ramirez L."/>
            <person name="Alfaro M."/>
            <person name="Sun H."/>
            <person name="Tritt A."/>
            <person name="Yoshinaga Y."/>
            <person name="Zwiers L.-H."/>
            <person name="Turgeon B."/>
            <person name="Goodwin S."/>
            <person name="Spatafora J."/>
            <person name="Crous P."/>
            <person name="Grigoriev I."/>
        </authorList>
    </citation>
    <scope>NUCLEOTIDE SEQUENCE</scope>
    <source>
        <strain evidence="4">CBS 121410</strain>
    </source>
</reference>
<dbReference type="SUPFAM" id="SSF48613">
    <property type="entry name" value="Heme oxygenase-like"/>
    <property type="match status" value="1"/>
</dbReference>
<evidence type="ECO:0000256" key="3">
    <source>
        <dbReference type="ARBA" id="ARBA00023004"/>
    </source>
</evidence>
<dbReference type="GO" id="GO:0046872">
    <property type="term" value="F:metal ion binding"/>
    <property type="evidence" value="ECO:0007669"/>
    <property type="project" value="UniProtKB-KW"/>
</dbReference>
<comment type="caution">
    <text evidence="4">The sequence shown here is derived from an EMBL/GenBank/DDBJ whole genome shotgun (WGS) entry which is preliminary data.</text>
</comment>
<dbReference type="GO" id="GO:0006788">
    <property type="term" value="P:heme oxidation"/>
    <property type="evidence" value="ECO:0007669"/>
    <property type="project" value="InterPro"/>
</dbReference>
<dbReference type="EMBL" id="ML978720">
    <property type="protein sequence ID" value="KAF2087270.1"/>
    <property type="molecule type" value="Genomic_DNA"/>
</dbReference>
<dbReference type="Proteomes" id="UP000799776">
    <property type="component" value="Unassembled WGS sequence"/>
</dbReference>
<keyword evidence="1" id="KW-0349">Heme</keyword>
<gene>
    <name evidence="4" type="ORF">K490DRAFT_42052</name>
</gene>
<evidence type="ECO:0000256" key="1">
    <source>
        <dbReference type="ARBA" id="ARBA00022617"/>
    </source>
</evidence>
<keyword evidence="2" id="KW-0479">Metal-binding</keyword>
<proteinExistence type="predicted"/>
<dbReference type="OrthoDB" id="652091at2759"/>
<dbReference type="Gene3D" id="1.20.910.10">
    <property type="entry name" value="Heme oxygenase-like"/>
    <property type="match status" value="1"/>
</dbReference>
<evidence type="ECO:0000256" key="2">
    <source>
        <dbReference type="ARBA" id="ARBA00022723"/>
    </source>
</evidence>
<organism evidence="4 5">
    <name type="scientific">Saccharata proteae CBS 121410</name>
    <dbReference type="NCBI Taxonomy" id="1314787"/>
    <lineage>
        <taxon>Eukaryota</taxon>
        <taxon>Fungi</taxon>
        <taxon>Dikarya</taxon>
        <taxon>Ascomycota</taxon>
        <taxon>Pezizomycotina</taxon>
        <taxon>Dothideomycetes</taxon>
        <taxon>Dothideomycetes incertae sedis</taxon>
        <taxon>Botryosphaeriales</taxon>
        <taxon>Saccharataceae</taxon>
        <taxon>Saccharata</taxon>
    </lineage>
</organism>
<protein>
    <submittedName>
        <fullName evidence="4">Heme oxygenase-like protein</fullName>
    </submittedName>
</protein>
<dbReference type="GO" id="GO:0004392">
    <property type="term" value="F:heme oxygenase (decyclizing) activity"/>
    <property type="evidence" value="ECO:0007669"/>
    <property type="project" value="InterPro"/>
</dbReference>
<evidence type="ECO:0000313" key="4">
    <source>
        <dbReference type="EMBL" id="KAF2087270.1"/>
    </source>
</evidence>
<dbReference type="PANTHER" id="PTHR10720:SF0">
    <property type="entry name" value="HEME OXYGENASE"/>
    <property type="match status" value="1"/>
</dbReference>
<dbReference type="CDD" id="cd19165">
    <property type="entry name" value="HemeO"/>
    <property type="match status" value="1"/>
</dbReference>
<keyword evidence="3" id="KW-0408">Iron</keyword>
<dbReference type="InterPro" id="IPR016084">
    <property type="entry name" value="Haem_Oase-like_multi-hlx"/>
</dbReference>
<evidence type="ECO:0000313" key="5">
    <source>
        <dbReference type="Proteomes" id="UP000799776"/>
    </source>
</evidence>
<dbReference type="AlphaFoldDB" id="A0A9P4LV95"/>
<name>A0A9P4LV95_9PEZI</name>
<dbReference type="Pfam" id="PF01126">
    <property type="entry name" value="Heme_oxygenase"/>
    <property type="match status" value="1"/>
</dbReference>
<accession>A0A9P4LV95</accession>
<sequence>TRVSVLFRTGHIHLNRLITSRLPLALPPHAASPRLYASGLSHFAHVYLTFESCWRDVVVAATSAPLRNPALSSLLEDPWIAVSASPANSTVLPPNPSPNPQLLPLLASLVPSGLARSRRLRSDLATILSLRPVDLDVQLSAFPGPAVRTFCEHIRRIVRAKPHVLVAYTWVLYMAVFSGGRYIRAELAKAGEGFWGRHMNGEDARDGAVLKDVGLGFWGFEGECDGDDVKADYKARLAVVDAALTPEERVDVVEEARNIFENCRLLVEELDALMDTPVQQPERVAAVAKDEAERPIDHESVVYLSPTVSPARSWLRNSTIAGAVVVLGSVYWLAASSLRTALQEGWQEGWHEGFAIAGIV</sequence>